<accession>A0A075GGF0</accession>
<organism evidence="1">
    <name type="scientific">uncultured marine thaumarchaeote KM3_161_D03</name>
    <dbReference type="NCBI Taxonomy" id="1456031"/>
    <lineage>
        <taxon>Archaea</taxon>
        <taxon>Nitrososphaerota</taxon>
        <taxon>environmental samples</taxon>
    </lineage>
</organism>
<sequence>MRLGSKTDDEFLIKLNKKNSQIQSIFHEKIKEIAKKHPVDVMMQDGIVKKQETFDVEKIHQVYNEFANRLQDWTLDGISSTNDEGIRRNFIKLNTNTDDCRISLHLSIQYHVILFYQPNYEVMKKQKELSDFMDETKKHEGELTEKSDHLILEKLRAEGYKDLDPQNLFEIFYSDDKIREKIMSEIEIQTDGDLQKISQRKESLLKELDDLLLETYQMEPILIDEARLVTGEEGCVCNIDIERIENDQKTGLFDSEQVSSSTKEKISILIDQVLEAIT</sequence>
<proteinExistence type="predicted"/>
<dbReference type="AlphaFoldDB" id="A0A075GGF0"/>
<protein>
    <submittedName>
        <fullName evidence="1">Uncharacterized protein</fullName>
    </submittedName>
</protein>
<dbReference type="EMBL" id="KF900670">
    <property type="protein sequence ID" value="AIF03111.1"/>
    <property type="molecule type" value="Genomic_DNA"/>
</dbReference>
<evidence type="ECO:0000313" key="1">
    <source>
        <dbReference type="EMBL" id="AIF03111.1"/>
    </source>
</evidence>
<name>A0A075GGF0_9ARCH</name>
<reference evidence="1" key="1">
    <citation type="journal article" date="2014" name="Genome Biol. Evol.">
        <title>Pangenome evidence for extensive interdomain horizontal transfer affecting lineage core and shell genes in uncultured planktonic thaumarchaeota and euryarchaeota.</title>
        <authorList>
            <person name="Deschamps P."/>
            <person name="Zivanovic Y."/>
            <person name="Moreira D."/>
            <person name="Rodriguez-Valera F."/>
            <person name="Lopez-Garcia P."/>
        </authorList>
    </citation>
    <scope>NUCLEOTIDE SEQUENCE</scope>
</reference>